<dbReference type="Gene3D" id="3.90.180.10">
    <property type="entry name" value="Medium-chain alcohol dehydrogenases, catalytic domain"/>
    <property type="match status" value="1"/>
</dbReference>
<dbReference type="EMBL" id="ML976781">
    <property type="protein sequence ID" value="KAF1964614.1"/>
    <property type="molecule type" value="Genomic_DNA"/>
</dbReference>
<evidence type="ECO:0000256" key="1">
    <source>
        <dbReference type="ARBA" id="ARBA00023002"/>
    </source>
</evidence>
<accession>A0A6A5UIY3</accession>
<protein>
    <submittedName>
        <fullName evidence="3">NAD(P)-binding protein</fullName>
    </submittedName>
</protein>
<organism evidence="3 4">
    <name type="scientific">Bimuria novae-zelandiae CBS 107.79</name>
    <dbReference type="NCBI Taxonomy" id="1447943"/>
    <lineage>
        <taxon>Eukaryota</taxon>
        <taxon>Fungi</taxon>
        <taxon>Dikarya</taxon>
        <taxon>Ascomycota</taxon>
        <taxon>Pezizomycotina</taxon>
        <taxon>Dothideomycetes</taxon>
        <taxon>Pleosporomycetidae</taxon>
        <taxon>Pleosporales</taxon>
        <taxon>Massarineae</taxon>
        <taxon>Didymosphaeriaceae</taxon>
        <taxon>Bimuria</taxon>
    </lineage>
</organism>
<gene>
    <name evidence="3" type="ORF">BU23DRAFT_630896</name>
</gene>
<dbReference type="Pfam" id="PF16884">
    <property type="entry name" value="ADH_N_2"/>
    <property type="match status" value="1"/>
</dbReference>
<dbReference type="PANTHER" id="PTHR43205">
    <property type="entry name" value="PROSTAGLANDIN REDUCTASE"/>
    <property type="match status" value="1"/>
</dbReference>
<dbReference type="InterPro" id="IPR020843">
    <property type="entry name" value="ER"/>
</dbReference>
<evidence type="ECO:0000313" key="4">
    <source>
        <dbReference type="Proteomes" id="UP000800036"/>
    </source>
</evidence>
<dbReference type="InterPro" id="IPR041694">
    <property type="entry name" value="ADH_N_2"/>
</dbReference>
<dbReference type="SUPFAM" id="SSF51735">
    <property type="entry name" value="NAD(P)-binding Rossmann-fold domains"/>
    <property type="match status" value="1"/>
</dbReference>
<keyword evidence="4" id="KW-1185">Reference proteome</keyword>
<dbReference type="InterPro" id="IPR045010">
    <property type="entry name" value="MDR_fam"/>
</dbReference>
<dbReference type="FunFam" id="3.40.50.720:FF:000121">
    <property type="entry name" value="Prostaglandin reductase 2"/>
    <property type="match status" value="1"/>
</dbReference>
<proteinExistence type="predicted"/>
<keyword evidence="1" id="KW-0560">Oxidoreductase</keyword>
<dbReference type="Pfam" id="PF00107">
    <property type="entry name" value="ADH_zinc_N"/>
    <property type="match status" value="1"/>
</dbReference>
<name>A0A6A5UIY3_9PLEO</name>
<dbReference type="OrthoDB" id="809632at2759"/>
<dbReference type="PANTHER" id="PTHR43205:SF42">
    <property type="entry name" value="ALCOHOL DEHYDROGENASE, ZINC-CONTAINING (AFU_ORTHOLOGUE AFUA_7G04530)"/>
    <property type="match status" value="1"/>
</dbReference>
<dbReference type="SUPFAM" id="SSF50129">
    <property type="entry name" value="GroES-like"/>
    <property type="match status" value="1"/>
</dbReference>
<dbReference type="SMART" id="SM00829">
    <property type="entry name" value="PKS_ER"/>
    <property type="match status" value="1"/>
</dbReference>
<dbReference type="InterPro" id="IPR036291">
    <property type="entry name" value="NAD(P)-bd_dom_sf"/>
</dbReference>
<dbReference type="InterPro" id="IPR013149">
    <property type="entry name" value="ADH-like_C"/>
</dbReference>
<reference evidence="3" key="1">
    <citation type="journal article" date="2020" name="Stud. Mycol.">
        <title>101 Dothideomycetes genomes: a test case for predicting lifestyles and emergence of pathogens.</title>
        <authorList>
            <person name="Haridas S."/>
            <person name="Albert R."/>
            <person name="Binder M."/>
            <person name="Bloem J."/>
            <person name="Labutti K."/>
            <person name="Salamov A."/>
            <person name="Andreopoulos B."/>
            <person name="Baker S."/>
            <person name="Barry K."/>
            <person name="Bills G."/>
            <person name="Bluhm B."/>
            <person name="Cannon C."/>
            <person name="Castanera R."/>
            <person name="Culley D."/>
            <person name="Daum C."/>
            <person name="Ezra D."/>
            <person name="Gonzalez J."/>
            <person name="Henrissat B."/>
            <person name="Kuo A."/>
            <person name="Liang C."/>
            <person name="Lipzen A."/>
            <person name="Lutzoni F."/>
            <person name="Magnuson J."/>
            <person name="Mondo S."/>
            <person name="Nolan M."/>
            <person name="Ohm R."/>
            <person name="Pangilinan J."/>
            <person name="Park H.-J."/>
            <person name="Ramirez L."/>
            <person name="Alfaro M."/>
            <person name="Sun H."/>
            <person name="Tritt A."/>
            <person name="Yoshinaga Y."/>
            <person name="Zwiers L.-H."/>
            <person name="Turgeon B."/>
            <person name="Goodwin S."/>
            <person name="Spatafora J."/>
            <person name="Crous P."/>
            <person name="Grigoriev I."/>
        </authorList>
    </citation>
    <scope>NUCLEOTIDE SEQUENCE</scope>
    <source>
        <strain evidence="3">CBS 107.79</strain>
    </source>
</reference>
<evidence type="ECO:0000313" key="3">
    <source>
        <dbReference type="EMBL" id="KAF1964614.1"/>
    </source>
</evidence>
<dbReference type="Gene3D" id="3.40.50.720">
    <property type="entry name" value="NAD(P)-binding Rossmann-like Domain"/>
    <property type="match status" value="1"/>
</dbReference>
<feature type="domain" description="Enoyl reductase (ER)" evidence="2">
    <location>
        <begin position="22"/>
        <end position="339"/>
    </location>
</feature>
<evidence type="ECO:0000259" key="2">
    <source>
        <dbReference type="SMART" id="SM00829"/>
    </source>
</evidence>
<dbReference type="Proteomes" id="UP000800036">
    <property type="component" value="Unassembled WGS sequence"/>
</dbReference>
<dbReference type="AlphaFoldDB" id="A0A6A5UIY3"/>
<dbReference type="GO" id="GO:0016628">
    <property type="term" value="F:oxidoreductase activity, acting on the CH-CH group of donors, NAD or NADP as acceptor"/>
    <property type="evidence" value="ECO:0007669"/>
    <property type="project" value="InterPro"/>
</dbReference>
<dbReference type="InterPro" id="IPR011032">
    <property type="entry name" value="GroES-like_sf"/>
</dbReference>
<dbReference type="CDD" id="cd05288">
    <property type="entry name" value="PGDH"/>
    <property type="match status" value="1"/>
</dbReference>
<sequence>MSQSTYKSVVLAKRPKSVIVPGETFTLKENPIITEADLEDGHVLVQTLYLSLDPGMRGWLNDVRSYIPPVQIGEVMRGVSIGKVVTSKSPLFAVGDYVSVMSGWAELCTADAEGKDGKSLTKLSTPANGKITDALGVLGMPGLTAYFGLLNVGKVKAGDFVVVSGAAGATGSIVCQIAKLKGAKVLGIVGSDEKAKWLKDLGCDEALNYKDANFVANFKAKTKDKIDVFFDNVGGDVLELAISRAKLYARFVICGAISQYNSAAQSGPKNFSNIVSLRLKMEGFIVFDYSSQYHKALEELAQWLAEGKLQRKETIVSGGLEVADRALAALYKGINTGILFYPRIIKLTG</sequence>